<evidence type="ECO:0000313" key="2">
    <source>
        <dbReference type="Proteomes" id="UP001271769"/>
    </source>
</evidence>
<sequence>MVASLDDLFRLWENLRGTAEMPLHSAFGPEVLRPWLPNLLIVEVHRAEKRFYYRLAGTALSARYNMNFTGRWLEDMRIEGSPGYWEANFAATAAMREPRLGAVPQFDADFNQRRCTWLMLPLVPDLPPRGGPGPLDLVILGCVLFGGQ</sequence>
<dbReference type="Proteomes" id="UP001271769">
    <property type="component" value="Unassembled WGS sequence"/>
</dbReference>
<accession>A0ABU5DZ46</accession>
<gene>
    <name evidence="1" type="ORF">SMD31_09685</name>
</gene>
<evidence type="ECO:0000313" key="1">
    <source>
        <dbReference type="EMBL" id="MDY0872195.1"/>
    </source>
</evidence>
<protein>
    <submittedName>
        <fullName evidence="1">PAS domain-containing protein</fullName>
    </submittedName>
</protein>
<name>A0ABU5DZ46_9PROT</name>
<comment type="caution">
    <text evidence="1">The sequence shown here is derived from an EMBL/GenBank/DDBJ whole genome shotgun (WGS) entry which is preliminary data.</text>
</comment>
<organism evidence="1 2">
    <name type="scientific">Dongia rigui</name>
    <dbReference type="NCBI Taxonomy" id="940149"/>
    <lineage>
        <taxon>Bacteria</taxon>
        <taxon>Pseudomonadati</taxon>
        <taxon>Pseudomonadota</taxon>
        <taxon>Alphaproteobacteria</taxon>
        <taxon>Rhodospirillales</taxon>
        <taxon>Dongiaceae</taxon>
        <taxon>Dongia</taxon>
    </lineage>
</organism>
<dbReference type="RefSeq" id="WP_320500612.1">
    <property type="nucleotide sequence ID" value="NZ_JAXCLX010000001.1"/>
</dbReference>
<dbReference type="InterPro" id="IPR009922">
    <property type="entry name" value="DUF1457"/>
</dbReference>
<dbReference type="Pfam" id="PF07310">
    <property type="entry name" value="PAS_5"/>
    <property type="match status" value="1"/>
</dbReference>
<keyword evidence="2" id="KW-1185">Reference proteome</keyword>
<proteinExistence type="predicted"/>
<reference evidence="1 2" key="1">
    <citation type="journal article" date="2013" name="Antonie Van Leeuwenhoek">
        <title>Dongia rigui sp. nov., isolated from freshwater of a large wetland in Korea.</title>
        <authorList>
            <person name="Baik K.S."/>
            <person name="Hwang Y.M."/>
            <person name="Choi J.S."/>
            <person name="Kwon J."/>
            <person name="Seong C.N."/>
        </authorList>
    </citation>
    <scope>NUCLEOTIDE SEQUENCE [LARGE SCALE GENOMIC DNA]</scope>
    <source>
        <strain evidence="1 2">04SU4-P</strain>
    </source>
</reference>
<dbReference type="EMBL" id="JAXCLX010000001">
    <property type="protein sequence ID" value="MDY0872195.1"/>
    <property type="molecule type" value="Genomic_DNA"/>
</dbReference>